<proteinExistence type="predicted"/>
<dbReference type="RefSeq" id="XP_029708066.2">
    <property type="nucleotide sequence ID" value="XM_029852206.2"/>
</dbReference>
<feature type="compositionally biased region" description="Polar residues" evidence="1">
    <location>
        <begin position="142"/>
        <end position="153"/>
    </location>
</feature>
<organism evidence="2 3">
    <name type="scientific">Aedes albopictus</name>
    <name type="common">Asian tiger mosquito</name>
    <name type="synonym">Stegomyia albopicta</name>
    <dbReference type="NCBI Taxonomy" id="7160"/>
    <lineage>
        <taxon>Eukaryota</taxon>
        <taxon>Metazoa</taxon>
        <taxon>Ecdysozoa</taxon>
        <taxon>Arthropoda</taxon>
        <taxon>Hexapoda</taxon>
        <taxon>Insecta</taxon>
        <taxon>Pterygota</taxon>
        <taxon>Neoptera</taxon>
        <taxon>Endopterygota</taxon>
        <taxon>Diptera</taxon>
        <taxon>Nematocera</taxon>
        <taxon>Culicoidea</taxon>
        <taxon>Culicidae</taxon>
        <taxon>Culicinae</taxon>
        <taxon>Aedini</taxon>
        <taxon>Aedes</taxon>
        <taxon>Stegomyia</taxon>
    </lineage>
</organism>
<evidence type="ECO:0000313" key="3">
    <source>
        <dbReference type="Proteomes" id="UP000069940"/>
    </source>
</evidence>
<evidence type="ECO:0000313" key="2">
    <source>
        <dbReference type="EnsemblMetazoa" id="AALFPA23_015644.P22789"/>
    </source>
</evidence>
<reference evidence="2" key="2">
    <citation type="submission" date="2025-05" db="UniProtKB">
        <authorList>
            <consortium name="EnsemblMetazoa"/>
        </authorList>
    </citation>
    <scope>IDENTIFICATION</scope>
    <source>
        <strain evidence="2">Foshan</strain>
    </source>
</reference>
<feature type="region of interest" description="Disordered" evidence="1">
    <location>
        <begin position="133"/>
        <end position="153"/>
    </location>
</feature>
<feature type="region of interest" description="Disordered" evidence="1">
    <location>
        <begin position="1"/>
        <end position="38"/>
    </location>
</feature>
<feature type="compositionally biased region" description="Polar residues" evidence="1">
    <location>
        <begin position="7"/>
        <end position="20"/>
    </location>
</feature>
<accession>A0ABM1Z6Z8</accession>
<dbReference type="Proteomes" id="UP000069940">
    <property type="component" value="Unassembled WGS sequence"/>
</dbReference>
<sequence length="153" mass="18674">MMPVAGNIQSARKNCLSQNYPFRKDDDDPEDEECDLPPTEYEDHYAYRRYDNKPTLRRDFLREQFRKKATQTVMKQAQEQYETIHRQEVERMPLKKRPDYYMSKDINNEPQYNLYKTDDMTTFWSYRSRTNASRRRNTNFTKPISEQLDQQFG</sequence>
<evidence type="ECO:0000256" key="1">
    <source>
        <dbReference type="SAM" id="MobiDB-lite"/>
    </source>
</evidence>
<name>A0ABM1Z6Z8_AEDAL</name>
<dbReference type="GeneID" id="115254594"/>
<reference evidence="3" key="1">
    <citation type="journal article" date="2015" name="Proc. Natl. Acad. Sci. U.S.A.">
        <title>Genome sequence of the Asian Tiger mosquito, Aedes albopictus, reveals insights into its biology, genetics, and evolution.</title>
        <authorList>
            <person name="Chen X.G."/>
            <person name="Jiang X."/>
            <person name="Gu J."/>
            <person name="Xu M."/>
            <person name="Wu Y."/>
            <person name="Deng Y."/>
            <person name="Zhang C."/>
            <person name="Bonizzoni M."/>
            <person name="Dermauw W."/>
            <person name="Vontas J."/>
            <person name="Armbruster P."/>
            <person name="Huang X."/>
            <person name="Yang Y."/>
            <person name="Zhang H."/>
            <person name="He W."/>
            <person name="Peng H."/>
            <person name="Liu Y."/>
            <person name="Wu K."/>
            <person name="Chen J."/>
            <person name="Lirakis M."/>
            <person name="Topalis P."/>
            <person name="Van Leeuwen T."/>
            <person name="Hall A.B."/>
            <person name="Jiang X."/>
            <person name="Thorpe C."/>
            <person name="Mueller R.L."/>
            <person name="Sun C."/>
            <person name="Waterhouse R.M."/>
            <person name="Yan G."/>
            <person name="Tu Z.J."/>
            <person name="Fang X."/>
            <person name="James A.A."/>
        </authorList>
    </citation>
    <scope>NUCLEOTIDE SEQUENCE [LARGE SCALE GENOMIC DNA]</scope>
    <source>
        <strain evidence="3">Foshan</strain>
    </source>
</reference>
<dbReference type="EnsemblMetazoa" id="AALFPA23_015644.R22789">
    <property type="protein sequence ID" value="AALFPA23_015644.P22789"/>
    <property type="gene ID" value="AALFPA23_015644"/>
</dbReference>
<protein>
    <submittedName>
        <fullName evidence="2">Secreted protein</fullName>
    </submittedName>
</protein>
<keyword evidence="3" id="KW-1185">Reference proteome</keyword>